<keyword evidence="6 13" id="KW-0031">Aminopeptidase</keyword>
<evidence type="ECO:0000256" key="12">
    <source>
        <dbReference type="ARBA" id="ARBA00023049"/>
    </source>
</evidence>
<evidence type="ECO:0000256" key="9">
    <source>
        <dbReference type="ARBA" id="ARBA00022723"/>
    </source>
</evidence>
<dbReference type="InterPro" id="IPR005317">
    <property type="entry name" value="Dipeptidyl-peptase3"/>
</dbReference>
<comment type="subcellular location">
    <subcellularLocation>
        <location evidence="2">Cytoplasm</location>
    </subcellularLocation>
</comment>
<comment type="similarity">
    <text evidence="3 13">Belongs to the peptidase M49 family.</text>
</comment>
<feature type="binding site" evidence="15">
    <location>
        <position position="444"/>
    </location>
    <ligand>
        <name>Zn(2+)</name>
        <dbReference type="ChEBI" id="CHEBI:29105"/>
        <note>catalytic</note>
    </ligand>
</feature>
<evidence type="ECO:0000313" key="16">
    <source>
        <dbReference type="EMBL" id="GBM31003.1"/>
    </source>
</evidence>
<dbReference type="GO" id="GO:0004177">
    <property type="term" value="F:aminopeptidase activity"/>
    <property type="evidence" value="ECO:0007669"/>
    <property type="project" value="UniProtKB-KW"/>
</dbReference>
<evidence type="ECO:0000313" key="17">
    <source>
        <dbReference type="Proteomes" id="UP000499080"/>
    </source>
</evidence>
<dbReference type="GO" id="GO:0046872">
    <property type="term" value="F:metal ion binding"/>
    <property type="evidence" value="ECO:0007669"/>
    <property type="project" value="UniProtKB-KW"/>
</dbReference>
<evidence type="ECO:0000256" key="8">
    <source>
        <dbReference type="ARBA" id="ARBA00022670"/>
    </source>
</evidence>
<evidence type="ECO:0000256" key="11">
    <source>
        <dbReference type="ARBA" id="ARBA00022833"/>
    </source>
</evidence>
<dbReference type="PIRSF" id="PIRSF007828">
    <property type="entry name" value="Dipeptidyl-peptidase_III"/>
    <property type="match status" value="1"/>
</dbReference>
<evidence type="ECO:0000256" key="2">
    <source>
        <dbReference type="ARBA" id="ARBA00004496"/>
    </source>
</evidence>
<dbReference type="Gene3D" id="3.30.540.30">
    <property type="match status" value="2"/>
</dbReference>
<dbReference type="OrthoDB" id="4694525at2759"/>
<evidence type="ECO:0000256" key="10">
    <source>
        <dbReference type="ARBA" id="ARBA00022801"/>
    </source>
</evidence>
<evidence type="ECO:0000256" key="4">
    <source>
        <dbReference type="ARBA" id="ARBA00012063"/>
    </source>
</evidence>
<protein>
    <recommendedName>
        <fullName evidence="5 13">Dipeptidyl peptidase 3</fullName>
        <ecNumber evidence="4 13">3.4.14.4</ecNumber>
    </recommendedName>
    <alternativeName>
        <fullName evidence="13">Dipeptidyl aminopeptidase III</fullName>
    </alternativeName>
    <alternativeName>
        <fullName evidence="13">Dipeptidyl peptidase III</fullName>
    </alternativeName>
</protein>
<evidence type="ECO:0000256" key="7">
    <source>
        <dbReference type="ARBA" id="ARBA00022490"/>
    </source>
</evidence>
<evidence type="ECO:0000256" key="14">
    <source>
        <dbReference type="PIRSR" id="PIRSR007828-1"/>
    </source>
</evidence>
<evidence type="ECO:0000256" key="15">
    <source>
        <dbReference type="PIRSR" id="PIRSR007828-2"/>
    </source>
</evidence>
<feature type="active site" evidence="14">
    <location>
        <position position="440"/>
    </location>
</feature>
<dbReference type="EMBL" id="BGPR01000672">
    <property type="protein sequence ID" value="GBM31003.1"/>
    <property type="molecule type" value="Genomic_DNA"/>
</dbReference>
<dbReference type="Gene3D" id="3.30.70.2600">
    <property type="match status" value="1"/>
</dbReference>
<accession>A0A4Y2ENX8</accession>
<evidence type="ECO:0000256" key="6">
    <source>
        <dbReference type="ARBA" id="ARBA00022438"/>
    </source>
</evidence>
<evidence type="ECO:0000256" key="1">
    <source>
        <dbReference type="ARBA" id="ARBA00001336"/>
    </source>
</evidence>
<name>A0A4Y2ENX8_ARAVE</name>
<evidence type="ECO:0000256" key="5">
    <source>
        <dbReference type="ARBA" id="ARBA00014713"/>
    </source>
</evidence>
<dbReference type="GO" id="GO:0005737">
    <property type="term" value="C:cytoplasm"/>
    <property type="evidence" value="ECO:0007669"/>
    <property type="project" value="UniProtKB-SubCell"/>
</dbReference>
<gene>
    <name evidence="16" type="primary">dpp3_11</name>
    <name evidence="16" type="ORF">AVEN_69242_1</name>
</gene>
<dbReference type="GO" id="GO:0008239">
    <property type="term" value="F:dipeptidyl-peptidase activity"/>
    <property type="evidence" value="ECO:0007669"/>
    <property type="project" value="UniProtKB-UniRule"/>
</dbReference>
<evidence type="ECO:0000256" key="3">
    <source>
        <dbReference type="ARBA" id="ARBA00010200"/>
    </source>
</evidence>
<keyword evidence="10 13" id="KW-0378">Hydrolase</keyword>
<dbReference type="FunFam" id="3.30.540.30:FF:000001">
    <property type="entry name" value="Dipeptidyl peptidase 3"/>
    <property type="match status" value="1"/>
</dbReference>
<keyword evidence="17" id="KW-1185">Reference proteome</keyword>
<comment type="catalytic activity">
    <reaction evidence="1 13">
        <text>Release of an N-terminal dipeptide from a peptide comprising four or more residues, with broad specificity. Also acts on dipeptidyl 2-naphthylamides.</text>
        <dbReference type="EC" id="3.4.14.4"/>
    </reaction>
</comment>
<evidence type="ECO:0000256" key="13">
    <source>
        <dbReference type="PIRNR" id="PIRNR007828"/>
    </source>
</evidence>
<keyword evidence="9 13" id="KW-0479">Metal-binding</keyword>
<dbReference type="PANTHER" id="PTHR23422:SF11">
    <property type="entry name" value="DIPEPTIDYL PEPTIDASE 3"/>
    <property type="match status" value="1"/>
</dbReference>
<keyword evidence="12 13" id="KW-0482">Metalloprotease</keyword>
<sequence length="714" mass="81591">MSDYIYPNNTRIIQLDCEAAFNELTEDEKHYAHFLSKASWFGGLIDLLQTSPESPLIFILIDKLFHYDSVSELKQVALNKCGFTEEHYTAFLIFFSGILSNLGNYKGFGDTKFIPNLPKDKFEKLVLSSQFAAKHPQDVQHLLSKCLEPMYSLKEKECCLGFPYKGTTTYLSKNITEEDLEAVKTFLKDKNLEPYNTRLFKTVDEVGRTIYEIRLASVLETDNEEEKNLISTTTVNGHSFVITRGDYSKLLKLVNENLLLAKEVPYIPFIMHLVLDILLAKTIAVHVILEVSIFVVTDLHPRYIGFIETYRDPAGMRGEFEGLVAIVNKKMSAKFSELVKSAETLLRLLPWPKAYEKDTFLQPDFTSLDVLTYASSINFAGICIPNYDDIRQTEGFKNVSLANIVHVKKAEPPNFLNKTDQDIVMKYRNSAYEIHVALHELLGHGSGKLFKREKDGSLNFDADKDLDFVTNKKVCSWYEEGETYDSVFGPLASSYEECRAESVALFLCDCSTMLKIFGYEGVEASDITYIIWLSMALTGLEGLEMYDPKTDSWLQAHSQARYVMLQVMLEIGDDFVKIEKVTGSDDKPDLLLTLDRSRLASVGKKAIGDFLGKLQLYRSTANIAAAKEMYNKYSLVASEENKYPFLEYRKIVMDRKKPRRIFVQANTFLGSDKVKLKTYPSTPEGMIQSWMERFQDVQVDDILEELWAKDKKHF</sequence>
<keyword evidence="8 13" id="KW-0645">Protease</keyword>
<dbReference type="Proteomes" id="UP000499080">
    <property type="component" value="Unassembled WGS sequence"/>
</dbReference>
<dbReference type="EC" id="3.4.14.4" evidence="4 13"/>
<dbReference type="InterPro" id="IPR039461">
    <property type="entry name" value="Peptidase_M49"/>
</dbReference>
<dbReference type="FunFam" id="3.30.540.30:FF:000003">
    <property type="entry name" value="Dipeptidyl peptidase 3"/>
    <property type="match status" value="1"/>
</dbReference>
<dbReference type="AlphaFoldDB" id="A0A4Y2ENX8"/>
<organism evidence="16 17">
    <name type="scientific">Araneus ventricosus</name>
    <name type="common">Orbweaver spider</name>
    <name type="synonym">Epeira ventricosa</name>
    <dbReference type="NCBI Taxonomy" id="182803"/>
    <lineage>
        <taxon>Eukaryota</taxon>
        <taxon>Metazoa</taxon>
        <taxon>Ecdysozoa</taxon>
        <taxon>Arthropoda</taxon>
        <taxon>Chelicerata</taxon>
        <taxon>Arachnida</taxon>
        <taxon>Araneae</taxon>
        <taxon>Araneomorphae</taxon>
        <taxon>Entelegynae</taxon>
        <taxon>Araneoidea</taxon>
        <taxon>Araneidae</taxon>
        <taxon>Araneus</taxon>
    </lineage>
</organism>
<dbReference type="Pfam" id="PF03571">
    <property type="entry name" value="Peptidase_M49"/>
    <property type="match status" value="1"/>
</dbReference>
<reference evidence="16 17" key="1">
    <citation type="journal article" date="2019" name="Sci. Rep.">
        <title>Orb-weaving spider Araneus ventricosus genome elucidates the spidroin gene catalogue.</title>
        <authorList>
            <person name="Kono N."/>
            <person name="Nakamura H."/>
            <person name="Ohtoshi R."/>
            <person name="Moran D.A.P."/>
            <person name="Shinohara A."/>
            <person name="Yoshida Y."/>
            <person name="Fujiwara M."/>
            <person name="Mori M."/>
            <person name="Tomita M."/>
            <person name="Arakawa K."/>
        </authorList>
    </citation>
    <scope>NUCLEOTIDE SEQUENCE [LARGE SCALE GENOMIC DNA]</scope>
</reference>
<dbReference type="PANTHER" id="PTHR23422">
    <property type="entry name" value="DIPEPTIDYL PEPTIDASE III-RELATED"/>
    <property type="match status" value="1"/>
</dbReference>
<proteinExistence type="inferred from homology"/>
<comment type="caution">
    <text evidence="16">The sequence shown here is derived from an EMBL/GenBank/DDBJ whole genome shotgun (WGS) entry which is preliminary data.</text>
</comment>
<comment type="cofactor">
    <cofactor evidence="13 15">
        <name>Zn(2+)</name>
        <dbReference type="ChEBI" id="CHEBI:29105"/>
    </cofactor>
    <text evidence="13 15">Binds 1 zinc ion per subunit.</text>
</comment>
<feature type="binding site" evidence="15">
    <location>
        <position position="439"/>
    </location>
    <ligand>
        <name>Zn(2+)</name>
        <dbReference type="ChEBI" id="CHEBI:29105"/>
        <note>catalytic</note>
    </ligand>
</feature>
<dbReference type="GO" id="GO:0008235">
    <property type="term" value="F:metalloexopeptidase activity"/>
    <property type="evidence" value="ECO:0007669"/>
    <property type="project" value="InterPro"/>
</dbReference>
<dbReference type="GO" id="GO:0006508">
    <property type="term" value="P:proteolysis"/>
    <property type="evidence" value="ECO:0007669"/>
    <property type="project" value="UniProtKB-KW"/>
</dbReference>
<keyword evidence="11 13" id="KW-0862">Zinc</keyword>
<feature type="binding site" evidence="15">
    <location>
        <position position="497"/>
    </location>
    <ligand>
        <name>Zn(2+)</name>
        <dbReference type="ChEBI" id="CHEBI:29105"/>
        <note>catalytic</note>
    </ligand>
</feature>
<keyword evidence="7 13" id="KW-0963">Cytoplasm</keyword>